<dbReference type="AlphaFoldDB" id="A0AAF3FNV9"/>
<reference evidence="3" key="1">
    <citation type="submission" date="2024-02" db="UniProtKB">
        <authorList>
            <consortium name="WormBaseParasite"/>
        </authorList>
    </citation>
    <scope>IDENTIFICATION</scope>
</reference>
<protein>
    <submittedName>
        <fullName evidence="3">Uncharacterized protein</fullName>
    </submittedName>
</protein>
<sequence>MYNEMRHQSNACYFLEQDPSYKILSKGSSSTLSISARGLEILGQQRQLSSLGTGFCVKIGVVPNPPGVYGENSISGSEGPEGPSADSKQSRMTRGLSAVRVSSAKSHPNRLLSKDKTEQSTSESTDRE</sequence>
<organism evidence="2 3">
    <name type="scientific">Mesorhabditis belari</name>
    <dbReference type="NCBI Taxonomy" id="2138241"/>
    <lineage>
        <taxon>Eukaryota</taxon>
        <taxon>Metazoa</taxon>
        <taxon>Ecdysozoa</taxon>
        <taxon>Nematoda</taxon>
        <taxon>Chromadorea</taxon>
        <taxon>Rhabditida</taxon>
        <taxon>Rhabditina</taxon>
        <taxon>Rhabditomorpha</taxon>
        <taxon>Rhabditoidea</taxon>
        <taxon>Rhabditidae</taxon>
        <taxon>Mesorhabditinae</taxon>
        <taxon>Mesorhabditis</taxon>
    </lineage>
</organism>
<evidence type="ECO:0000313" key="3">
    <source>
        <dbReference type="WBParaSite" id="MBELARI_LOCUS8879"/>
    </source>
</evidence>
<feature type="compositionally biased region" description="Low complexity" evidence="1">
    <location>
        <begin position="70"/>
        <end position="84"/>
    </location>
</feature>
<proteinExistence type="predicted"/>
<evidence type="ECO:0000313" key="2">
    <source>
        <dbReference type="Proteomes" id="UP000887575"/>
    </source>
</evidence>
<evidence type="ECO:0000256" key="1">
    <source>
        <dbReference type="SAM" id="MobiDB-lite"/>
    </source>
</evidence>
<dbReference type="Proteomes" id="UP000887575">
    <property type="component" value="Unassembled WGS sequence"/>
</dbReference>
<keyword evidence="2" id="KW-1185">Reference proteome</keyword>
<feature type="compositionally biased region" description="Basic and acidic residues" evidence="1">
    <location>
        <begin position="112"/>
        <end position="128"/>
    </location>
</feature>
<feature type="region of interest" description="Disordered" evidence="1">
    <location>
        <begin position="67"/>
        <end position="128"/>
    </location>
</feature>
<dbReference type="WBParaSite" id="MBELARI_LOCUS8879">
    <property type="protein sequence ID" value="MBELARI_LOCUS8879"/>
    <property type="gene ID" value="MBELARI_LOCUS8879"/>
</dbReference>
<accession>A0AAF3FNV9</accession>
<name>A0AAF3FNV9_9BILA</name>